<dbReference type="EMBL" id="CM000880">
    <property type="protein sequence ID" value="KQK23477.1"/>
    <property type="molecule type" value="Genomic_DNA"/>
</dbReference>
<evidence type="ECO:0000313" key="11">
    <source>
        <dbReference type="EMBL" id="KQK23477.1"/>
    </source>
</evidence>
<evidence type="ECO:0000256" key="6">
    <source>
        <dbReference type="ARBA" id="ARBA00023163"/>
    </source>
</evidence>
<keyword evidence="6" id="KW-0804">Transcription</keyword>
<feature type="compositionally biased region" description="Acidic residues" evidence="9">
    <location>
        <begin position="435"/>
        <end position="444"/>
    </location>
</feature>
<dbReference type="RefSeq" id="XP_024310580.1">
    <property type="nucleotide sequence ID" value="XM_024454812.1"/>
</dbReference>
<dbReference type="GO" id="GO:0003677">
    <property type="term" value="F:DNA binding"/>
    <property type="evidence" value="ECO:0007669"/>
    <property type="project" value="UniProtKB-UniRule"/>
</dbReference>
<evidence type="ECO:0000313" key="12">
    <source>
        <dbReference type="EnsemblPlants" id="KQK23477"/>
    </source>
</evidence>
<dbReference type="Gramene" id="KQK23477">
    <property type="protein sequence ID" value="KQK23477"/>
    <property type="gene ID" value="BRADI_1g74060v3"/>
</dbReference>
<keyword evidence="13" id="KW-1185">Reference proteome</keyword>
<dbReference type="CDD" id="cd00086">
    <property type="entry name" value="homeodomain"/>
    <property type="match status" value="1"/>
</dbReference>
<feature type="compositionally biased region" description="Low complexity" evidence="9">
    <location>
        <begin position="530"/>
        <end position="548"/>
    </location>
</feature>
<dbReference type="RefSeq" id="XP_010229144.1">
    <property type="nucleotide sequence ID" value="XM_010230842.3"/>
</dbReference>
<dbReference type="Proteomes" id="UP000008810">
    <property type="component" value="Chromosome 1"/>
</dbReference>
<dbReference type="RefSeq" id="XP_010229148.1">
    <property type="nucleotide sequence ID" value="XM_010230846.3"/>
</dbReference>
<dbReference type="RefSeq" id="XP_003562035.1">
    <property type="nucleotide sequence ID" value="XM_003561987.4"/>
</dbReference>
<accession>I1H9D3</accession>
<dbReference type="InterPro" id="IPR006563">
    <property type="entry name" value="POX_dom"/>
</dbReference>
<gene>
    <name evidence="12" type="primary">LOC100846373</name>
    <name evidence="11" type="ORF">BRADI_1g74060v3</name>
</gene>
<evidence type="ECO:0000313" key="13">
    <source>
        <dbReference type="Proteomes" id="UP000008810"/>
    </source>
</evidence>
<keyword evidence="3" id="KW-0805">Transcription regulation</keyword>
<reference evidence="11 12" key="1">
    <citation type="journal article" date="2010" name="Nature">
        <title>Genome sequencing and analysis of the model grass Brachypodium distachyon.</title>
        <authorList>
            <consortium name="International Brachypodium Initiative"/>
        </authorList>
    </citation>
    <scope>NUCLEOTIDE SEQUENCE [LARGE SCALE GENOMIC DNA]</scope>
    <source>
        <strain evidence="11">Bd21</strain>
        <strain evidence="12">cv. Bd21</strain>
    </source>
</reference>
<dbReference type="PANTHER" id="PTHR11850">
    <property type="entry name" value="HOMEOBOX PROTEIN TRANSCRIPTION FACTORS"/>
    <property type="match status" value="1"/>
</dbReference>
<feature type="region of interest" description="Disordered" evidence="9">
    <location>
        <begin position="95"/>
        <end position="114"/>
    </location>
</feature>
<dbReference type="eggNOG" id="KOG0773">
    <property type="taxonomic scope" value="Eukaryota"/>
</dbReference>
<feature type="region of interest" description="Disordered" evidence="9">
    <location>
        <begin position="415"/>
        <end position="459"/>
    </location>
</feature>
<dbReference type="InterPro" id="IPR009057">
    <property type="entry name" value="Homeodomain-like_sf"/>
</dbReference>
<proteinExistence type="inferred from homology"/>
<evidence type="ECO:0000256" key="4">
    <source>
        <dbReference type="ARBA" id="ARBA00023125"/>
    </source>
</evidence>
<feature type="region of interest" description="Disordered" evidence="9">
    <location>
        <begin position="188"/>
        <end position="224"/>
    </location>
</feature>
<feature type="DNA-binding region" description="Homeobox" evidence="8">
    <location>
        <begin position="342"/>
        <end position="404"/>
    </location>
</feature>
<dbReference type="Pfam" id="PF07526">
    <property type="entry name" value="POX"/>
    <property type="match status" value="1"/>
</dbReference>
<evidence type="ECO:0000256" key="9">
    <source>
        <dbReference type="SAM" id="MobiDB-lite"/>
    </source>
</evidence>
<dbReference type="InterPro" id="IPR001356">
    <property type="entry name" value="HD"/>
</dbReference>
<name>I1H9D3_BRADI</name>
<dbReference type="GO" id="GO:0006355">
    <property type="term" value="P:regulation of DNA-templated transcription"/>
    <property type="evidence" value="ECO:0007669"/>
    <property type="project" value="InterPro"/>
</dbReference>
<dbReference type="RefSeq" id="XP_014752493.1">
    <property type="nucleotide sequence ID" value="XM_014897007.2"/>
</dbReference>
<dbReference type="SMART" id="SM00389">
    <property type="entry name" value="HOX"/>
    <property type="match status" value="1"/>
</dbReference>
<evidence type="ECO:0000256" key="8">
    <source>
        <dbReference type="PROSITE-ProRule" id="PRU00108"/>
    </source>
</evidence>
<dbReference type="AlphaFoldDB" id="I1H9D3"/>
<comment type="similarity">
    <text evidence="2">Belongs to the TALE/BELL homeobox family.</text>
</comment>
<dbReference type="PROSITE" id="PS50071">
    <property type="entry name" value="HOMEOBOX_2"/>
    <property type="match status" value="1"/>
</dbReference>
<evidence type="ECO:0000256" key="5">
    <source>
        <dbReference type="ARBA" id="ARBA00023155"/>
    </source>
</evidence>
<evidence type="ECO:0000256" key="3">
    <source>
        <dbReference type="ARBA" id="ARBA00023015"/>
    </source>
</evidence>
<keyword evidence="7 8" id="KW-0539">Nucleus</keyword>
<keyword evidence="5 8" id="KW-0371">Homeobox</keyword>
<evidence type="ECO:0000256" key="1">
    <source>
        <dbReference type="ARBA" id="ARBA00004123"/>
    </source>
</evidence>
<feature type="domain" description="Homeobox" evidence="10">
    <location>
        <begin position="340"/>
        <end position="403"/>
    </location>
</feature>
<sequence length="590" mass="63695">MATFFSTDQRGLAGGGGGGDMSFHHHYPMAPSSNPYLQDASTGGLIPLPATIAHIAQDEPAAFMGSRADNGQPADSGSATADLQTQLLMGGDLQTQQRRLHHHHQGGGGGGLSLSLGTQVPGVSLYQQQQYRPGAMASPMSQPAMAMAMAARQQQGSVYVQNSRFLKAARELLDEVVSVRDAIVERKKKTTTTKEEEECDAGSKTTKEQEENSSSGPELSPADRQEVQNKVTALMGMLDQVDRRYRQYQREMQAVAASLDAVAGAGAARPYTALALQTISRHFRSLRDAIGAQVQSARRSLGEDPAAAGSSGLSRLRYIDQHLRQQRAMQQFGGLMQQPQHAWRPQRGLPESAVSVLRAWLFEHFLHPYPKDSEKVMLARQAGLSRGQVSNWFINARVRLWKPMVEEMYKEEFGAEMDSTNSSSDQKQQAGGKADDDDDHEDRDEFQSPTSAAARQAQAQAQLMINNPYKPEPVAAMEGTYTLLGHHHGPGGGGGGLLDALAHHGGGDDGRFMAYGGGGSVSLTLGLQHCNNNNNNNNSNSGNNNNNGAEHEQQGLLYGNPGDFDFLSDDRQRFGSSSAAAAQLLHDFVT</sequence>
<dbReference type="OMA" id="EFMNASE"/>
<evidence type="ECO:0000259" key="10">
    <source>
        <dbReference type="PROSITE" id="PS50071"/>
    </source>
</evidence>
<feature type="region of interest" description="Disordered" evidence="9">
    <location>
        <begin position="530"/>
        <end position="561"/>
    </location>
</feature>
<comment type="subcellular location">
    <subcellularLocation>
        <location evidence="1 8">Nucleus</location>
    </subcellularLocation>
</comment>
<reference evidence="11" key="2">
    <citation type="submission" date="2017-06" db="EMBL/GenBank/DDBJ databases">
        <title>WGS assembly of Brachypodium distachyon.</title>
        <authorList>
            <consortium name="The International Brachypodium Initiative"/>
            <person name="Lucas S."/>
            <person name="Harmon-Smith M."/>
            <person name="Lail K."/>
            <person name="Tice H."/>
            <person name="Grimwood J."/>
            <person name="Bruce D."/>
            <person name="Barry K."/>
            <person name="Shu S."/>
            <person name="Lindquist E."/>
            <person name="Wang M."/>
            <person name="Pitluck S."/>
            <person name="Vogel J.P."/>
            <person name="Garvin D.F."/>
            <person name="Mockler T.C."/>
            <person name="Schmutz J."/>
            <person name="Rokhsar D."/>
            <person name="Bevan M.W."/>
        </authorList>
    </citation>
    <scope>NUCLEOTIDE SEQUENCE</scope>
    <source>
        <strain evidence="11">Bd21</strain>
    </source>
</reference>
<organism evidence="12">
    <name type="scientific">Brachypodium distachyon</name>
    <name type="common">Purple false brome</name>
    <name type="synonym">Trachynia distachya</name>
    <dbReference type="NCBI Taxonomy" id="15368"/>
    <lineage>
        <taxon>Eukaryota</taxon>
        <taxon>Viridiplantae</taxon>
        <taxon>Streptophyta</taxon>
        <taxon>Embryophyta</taxon>
        <taxon>Tracheophyta</taxon>
        <taxon>Spermatophyta</taxon>
        <taxon>Magnoliopsida</taxon>
        <taxon>Liliopsida</taxon>
        <taxon>Poales</taxon>
        <taxon>Poaceae</taxon>
        <taxon>BOP clade</taxon>
        <taxon>Pooideae</taxon>
        <taxon>Stipodae</taxon>
        <taxon>Brachypodieae</taxon>
        <taxon>Brachypodium</taxon>
    </lineage>
</organism>
<dbReference type="Pfam" id="PF05920">
    <property type="entry name" value="Homeobox_KN"/>
    <property type="match status" value="1"/>
</dbReference>
<dbReference type="SMART" id="SM00574">
    <property type="entry name" value="POX"/>
    <property type="match status" value="1"/>
</dbReference>
<dbReference type="OrthoDB" id="10056939at2759"/>
<keyword evidence="4 8" id="KW-0238">DNA-binding</keyword>
<dbReference type="GO" id="GO:0005634">
    <property type="term" value="C:nucleus"/>
    <property type="evidence" value="ECO:0000318"/>
    <property type="project" value="GO_Central"/>
</dbReference>
<dbReference type="HOGENOM" id="CLU_011058_6_0_1"/>
<dbReference type="GeneID" id="100846373"/>
<protein>
    <recommendedName>
        <fullName evidence="10">Homeobox domain-containing protein</fullName>
    </recommendedName>
</protein>
<dbReference type="KEGG" id="bdi:100846373"/>
<reference evidence="12" key="3">
    <citation type="submission" date="2018-08" db="UniProtKB">
        <authorList>
            <consortium name="EnsemblPlants"/>
        </authorList>
    </citation>
    <scope>IDENTIFICATION</scope>
    <source>
        <strain evidence="12">cv. Bd21</strain>
    </source>
</reference>
<dbReference type="EnsemblPlants" id="KQK23477">
    <property type="protein sequence ID" value="KQK23477"/>
    <property type="gene ID" value="BRADI_1g74060v3"/>
</dbReference>
<dbReference type="SUPFAM" id="SSF46689">
    <property type="entry name" value="Homeodomain-like"/>
    <property type="match status" value="1"/>
</dbReference>
<dbReference type="InterPro" id="IPR050224">
    <property type="entry name" value="TALE_homeobox"/>
</dbReference>
<evidence type="ECO:0000256" key="7">
    <source>
        <dbReference type="ARBA" id="ARBA00023242"/>
    </source>
</evidence>
<dbReference type="Gene3D" id="1.10.10.60">
    <property type="entry name" value="Homeodomain-like"/>
    <property type="match status" value="1"/>
</dbReference>
<dbReference type="InterPro" id="IPR008422">
    <property type="entry name" value="KN_HD"/>
</dbReference>
<dbReference type="RefSeq" id="XP_024310576.1">
    <property type="nucleotide sequence ID" value="XM_024454808.1"/>
</dbReference>
<evidence type="ECO:0000256" key="2">
    <source>
        <dbReference type="ARBA" id="ARBA00006454"/>
    </source>
</evidence>